<comment type="subcellular location">
    <subcellularLocation>
        <location evidence="1 7">Periplasm</location>
    </subcellularLocation>
</comment>
<dbReference type="PROSITE" id="PS00194">
    <property type="entry name" value="THIOREDOXIN_1"/>
    <property type="match status" value="1"/>
</dbReference>
<evidence type="ECO:0000259" key="9">
    <source>
        <dbReference type="Pfam" id="PF13098"/>
    </source>
</evidence>
<dbReference type="InterPro" id="IPR017937">
    <property type="entry name" value="Thioredoxin_CS"/>
</dbReference>
<evidence type="ECO:0000256" key="2">
    <source>
        <dbReference type="ARBA" id="ARBA00009813"/>
    </source>
</evidence>
<evidence type="ECO:0000259" key="8">
    <source>
        <dbReference type="Pfam" id="PF10411"/>
    </source>
</evidence>
<dbReference type="Pfam" id="PF13098">
    <property type="entry name" value="Thioredoxin_2"/>
    <property type="match status" value="1"/>
</dbReference>
<evidence type="ECO:0000256" key="4">
    <source>
        <dbReference type="ARBA" id="ARBA00022764"/>
    </source>
</evidence>
<accession>A0ABT5FE91</accession>
<dbReference type="Gene3D" id="3.40.30.10">
    <property type="entry name" value="Glutaredoxin"/>
    <property type="match status" value="1"/>
</dbReference>
<comment type="function">
    <text evidence="7">Required for disulfide bond formation in some periplasmic proteins. Acts by transferring its disulfide bond to other proteins and is reduced in the process.</text>
</comment>
<evidence type="ECO:0000256" key="3">
    <source>
        <dbReference type="ARBA" id="ARBA00022729"/>
    </source>
</evidence>
<dbReference type="InterPro" id="IPR036249">
    <property type="entry name" value="Thioredoxin-like_sf"/>
</dbReference>
<keyword evidence="5" id="KW-1015">Disulfide bond</keyword>
<dbReference type="NCBIfam" id="NF008129">
    <property type="entry name" value="PRK10877.1"/>
    <property type="match status" value="1"/>
</dbReference>
<keyword evidence="10" id="KW-0413">Isomerase</keyword>
<protein>
    <recommendedName>
        <fullName evidence="7">Thiol:disulfide interchange protein</fullName>
    </recommendedName>
</protein>
<evidence type="ECO:0000256" key="5">
    <source>
        <dbReference type="ARBA" id="ARBA00023157"/>
    </source>
</evidence>
<dbReference type="InterPro" id="IPR012336">
    <property type="entry name" value="Thioredoxin-like_fold"/>
</dbReference>
<proteinExistence type="inferred from homology"/>
<dbReference type="RefSeq" id="WP_272180456.1">
    <property type="nucleotide sequence ID" value="NZ_JAQOMS010000002.1"/>
</dbReference>
<organism evidence="10 11">
    <name type="scientific">Psychrosphaera algicola</name>
    <dbReference type="NCBI Taxonomy" id="3023714"/>
    <lineage>
        <taxon>Bacteria</taxon>
        <taxon>Pseudomonadati</taxon>
        <taxon>Pseudomonadota</taxon>
        <taxon>Gammaproteobacteria</taxon>
        <taxon>Alteromonadales</taxon>
        <taxon>Pseudoalteromonadaceae</taxon>
        <taxon>Psychrosphaera</taxon>
    </lineage>
</organism>
<gene>
    <name evidence="10" type="primary">dsbC</name>
    <name evidence="10" type="ORF">PN838_09150</name>
</gene>
<comment type="caution">
    <text evidence="10">The sequence shown here is derived from an EMBL/GenBank/DDBJ whole genome shotgun (WGS) entry which is preliminary data.</text>
</comment>
<dbReference type="InterPro" id="IPR051470">
    <property type="entry name" value="Thiol:disulfide_interchange"/>
</dbReference>
<feature type="signal peptide" evidence="7">
    <location>
        <begin position="1"/>
        <end position="25"/>
    </location>
</feature>
<dbReference type="Proteomes" id="UP001528411">
    <property type="component" value="Unassembled WGS sequence"/>
</dbReference>
<keyword evidence="3 7" id="KW-0732">Signal</keyword>
<evidence type="ECO:0000256" key="7">
    <source>
        <dbReference type="RuleBase" id="RU364038"/>
    </source>
</evidence>
<dbReference type="Pfam" id="PF10411">
    <property type="entry name" value="DsbC_N"/>
    <property type="match status" value="1"/>
</dbReference>
<dbReference type="InterPro" id="IPR009094">
    <property type="entry name" value="DiS-bond_isomerase_DsbC/G_N_sf"/>
</dbReference>
<evidence type="ECO:0000313" key="10">
    <source>
        <dbReference type="EMBL" id="MDC2888906.1"/>
    </source>
</evidence>
<keyword evidence="4 7" id="KW-0574">Periplasm</keyword>
<sequence>MKLLKSLIVTSVITISLLVANTVQAAPSNVDAKIQAKMLKLGLVASKIEDAPVKGLKQIYTNRGVFYMSEDTQFFIAGRLFDTDDNMTNLTETALSSLRIDGMKEFKDSMIVFPAKNEKAQITVFTDTTCGYCRKLHAQIDDYNDLGITVNYLAFPRGGLNSRSFEDISAVWCSKDQKQAMTDAKAGSKVAKALCSAPIAGHYNLGQAAGVTGTPAIMFEDGTMILGYKPPSELAQILELN</sequence>
<dbReference type="Gene3D" id="3.10.450.70">
    <property type="entry name" value="Disulphide bond isomerase, DsbC/G, N-terminal"/>
    <property type="match status" value="1"/>
</dbReference>
<dbReference type="GO" id="GO:0003756">
    <property type="term" value="F:protein disulfide isomerase activity"/>
    <property type="evidence" value="ECO:0007669"/>
    <property type="project" value="UniProtKB-EC"/>
</dbReference>
<dbReference type="PANTHER" id="PTHR35272">
    <property type="entry name" value="THIOL:DISULFIDE INTERCHANGE PROTEIN DSBC-RELATED"/>
    <property type="match status" value="1"/>
</dbReference>
<evidence type="ECO:0000256" key="6">
    <source>
        <dbReference type="ARBA" id="ARBA00023284"/>
    </source>
</evidence>
<dbReference type="SUPFAM" id="SSF54423">
    <property type="entry name" value="DsbC/DsbG N-terminal domain-like"/>
    <property type="match status" value="1"/>
</dbReference>
<dbReference type="InterPro" id="IPR033954">
    <property type="entry name" value="DiS-bond_Isoase_DsbC/G"/>
</dbReference>
<feature type="chain" id="PRO_5044952440" description="Thiol:disulfide interchange protein" evidence="7">
    <location>
        <begin position="26"/>
        <end position="241"/>
    </location>
</feature>
<keyword evidence="6 7" id="KW-0676">Redox-active center</keyword>
<dbReference type="EMBL" id="JAQOMS010000002">
    <property type="protein sequence ID" value="MDC2888906.1"/>
    <property type="molecule type" value="Genomic_DNA"/>
</dbReference>
<dbReference type="SUPFAM" id="SSF52833">
    <property type="entry name" value="Thioredoxin-like"/>
    <property type="match status" value="1"/>
</dbReference>
<keyword evidence="11" id="KW-1185">Reference proteome</keyword>
<feature type="domain" description="Thioredoxin-like fold" evidence="9">
    <location>
        <begin position="115"/>
        <end position="238"/>
    </location>
</feature>
<comment type="similarity">
    <text evidence="2 7">Belongs to the thioredoxin family. DsbC subfamily.</text>
</comment>
<reference evidence="10 11" key="1">
    <citation type="submission" date="2023-01" db="EMBL/GenBank/DDBJ databases">
        <title>Psychrosphaera sp. nov., isolated from marine algae.</title>
        <authorList>
            <person name="Bayburt H."/>
            <person name="Choi B.J."/>
            <person name="Kim J.M."/>
            <person name="Choi D.G."/>
            <person name="Jeon C.O."/>
        </authorList>
    </citation>
    <scope>NUCLEOTIDE SEQUENCE [LARGE SCALE GENOMIC DNA]</scope>
    <source>
        <strain evidence="10 11">G1-22</strain>
    </source>
</reference>
<evidence type="ECO:0000313" key="11">
    <source>
        <dbReference type="Proteomes" id="UP001528411"/>
    </source>
</evidence>
<name>A0ABT5FE91_9GAMM</name>
<dbReference type="CDD" id="cd03020">
    <property type="entry name" value="DsbA_DsbC_DsbG"/>
    <property type="match status" value="1"/>
</dbReference>
<dbReference type="PANTHER" id="PTHR35272:SF3">
    <property type="entry name" value="THIOL:DISULFIDE INTERCHANGE PROTEIN DSBC"/>
    <property type="match status" value="1"/>
</dbReference>
<feature type="domain" description="Disulphide bond isomerase DsbC/G N-terminal" evidence="8">
    <location>
        <begin position="24"/>
        <end position="92"/>
    </location>
</feature>
<evidence type="ECO:0000256" key="1">
    <source>
        <dbReference type="ARBA" id="ARBA00004418"/>
    </source>
</evidence>
<dbReference type="InterPro" id="IPR018950">
    <property type="entry name" value="DiS-bond_isomerase_DsbC/G_N"/>
</dbReference>